<sequence>MSKKVINELKDKARERRYADLKSTESSDYRTYKDLDMDFNSEYEFVCDLVINGKAITNDFIKNLYLKHENLITEDKDKKGSYRLFLKQIFTEIFVHAGAAVPNDSIMEELITYYNRSGYKQFFSSQSQALRSFGLCMYSFHYLIPSYRERTYISCEDPNYLKFSFSVNDGIYNGNKILVCDLQNSVEFKLKCEGENVIYEEGKVSLTIPKELKNYKANDKNLFDVIIEYFQKFCEKFGFHFFEENFEYNLDKPLGVLSDINTTKDKNLNLKNLK</sequence>
<gene>
    <name evidence="1" type="ORF">ABS251_03325</name>
</gene>
<protein>
    <submittedName>
        <fullName evidence="1">Uncharacterized protein</fullName>
    </submittedName>
</protein>
<evidence type="ECO:0000313" key="1">
    <source>
        <dbReference type="EMBL" id="XCO72191.1"/>
    </source>
</evidence>
<proteinExistence type="predicted"/>
<reference evidence="1" key="1">
    <citation type="submission" date="2024-06" db="EMBL/GenBank/DDBJ databases">
        <authorList>
            <person name="Al-Khalidi N."/>
            <person name="Al-Zurfi S.M."/>
            <person name="Lahuf A."/>
        </authorList>
    </citation>
    <scope>NUCLEOTIDE SEQUENCE</scope>
    <source>
        <strain evidence="1">Karbala-1</strain>
    </source>
</reference>
<organism evidence="1">
    <name type="scientific">Wolbachia endosymbiont of Ephestia elutella</name>
    <dbReference type="NCBI Taxonomy" id="3231696"/>
    <lineage>
        <taxon>Bacteria</taxon>
        <taxon>Pseudomonadati</taxon>
        <taxon>Pseudomonadota</taxon>
        <taxon>Alphaproteobacteria</taxon>
        <taxon>Rickettsiales</taxon>
        <taxon>Anaplasmataceae</taxon>
        <taxon>Wolbachieae</taxon>
        <taxon>Wolbachia</taxon>
    </lineage>
</organism>
<dbReference type="EMBL" id="CP159923">
    <property type="protein sequence ID" value="XCO72191.1"/>
    <property type="molecule type" value="Genomic_DNA"/>
</dbReference>
<accession>A0AAU8MKY4</accession>
<name>A0AAU8MKY4_9RICK</name>
<dbReference type="AlphaFoldDB" id="A0AAU8MKY4"/>